<organism evidence="1">
    <name type="scientific">marine metagenome</name>
    <dbReference type="NCBI Taxonomy" id="408172"/>
    <lineage>
        <taxon>unclassified sequences</taxon>
        <taxon>metagenomes</taxon>
        <taxon>ecological metagenomes</taxon>
    </lineage>
</organism>
<dbReference type="EMBL" id="UINC01077296">
    <property type="protein sequence ID" value="SVC17297.1"/>
    <property type="molecule type" value="Genomic_DNA"/>
</dbReference>
<proteinExistence type="predicted"/>
<dbReference type="InterPro" id="IPR058739">
    <property type="entry name" value="NicX"/>
</dbReference>
<sequence>VRPQLTNPQDLHVLFRKQFELCQVKQGETIACLSDLSTRLEYVQAAFSVARIMGADIYEMRTSAVPSWTRVGVETVGACKGTVEALKAADLLLCFHVPLFTRWLKQVRDAGTRGLMIVDHPDDLAAHMSTPAVKKATIYGSQRLRAAKTMRITNDSG</sequence>
<accession>A0A382K2H9</accession>
<dbReference type="AlphaFoldDB" id="A0A382K2H9"/>
<evidence type="ECO:0000313" key="1">
    <source>
        <dbReference type="EMBL" id="SVC17297.1"/>
    </source>
</evidence>
<reference evidence="1" key="1">
    <citation type="submission" date="2018-05" db="EMBL/GenBank/DDBJ databases">
        <authorList>
            <person name="Lanie J.A."/>
            <person name="Ng W.-L."/>
            <person name="Kazmierczak K.M."/>
            <person name="Andrzejewski T.M."/>
            <person name="Davidsen T.M."/>
            <person name="Wayne K.J."/>
            <person name="Tettelin H."/>
            <person name="Glass J.I."/>
            <person name="Rusch D."/>
            <person name="Podicherti R."/>
            <person name="Tsui H.-C.T."/>
            <person name="Winkler M.E."/>
        </authorList>
    </citation>
    <scope>NUCLEOTIDE SEQUENCE</scope>
</reference>
<dbReference type="Pfam" id="PF26233">
    <property type="entry name" value="NicX"/>
    <property type="match status" value="1"/>
</dbReference>
<name>A0A382K2H9_9ZZZZ</name>
<gene>
    <name evidence="1" type="ORF">METZ01_LOCUS270151</name>
</gene>
<feature type="non-terminal residue" evidence="1">
    <location>
        <position position="157"/>
    </location>
</feature>
<feature type="non-terminal residue" evidence="1">
    <location>
        <position position="1"/>
    </location>
</feature>
<protein>
    <submittedName>
        <fullName evidence="1">Uncharacterized protein</fullName>
    </submittedName>
</protein>